<dbReference type="AlphaFoldDB" id="A0A3S1E9P8"/>
<comment type="caution">
    <text evidence="1">The sequence shown here is derived from an EMBL/GenBank/DDBJ whole genome shotgun (WGS) entry which is preliminary data.</text>
</comment>
<sequence>MGHATDRLRKNIEEFHEVELMPPSWVKLHPDMWADLQIEIGPRLDLTESQDKIMGLEMRVDASMAADYMQVGRD</sequence>
<name>A0A3S1E9P8_9GAMM</name>
<protein>
    <submittedName>
        <fullName evidence="1">Uncharacterized protein</fullName>
    </submittedName>
</protein>
<accession>A0A3S1E9P8</accession>
<evidence type="ECO:0000313" key="2">
    <source>
        <dbReference type="Proteomes" id="UP000286912"/>
    </source>
</evidence>
<organism evidence="1 2">
    <name type="scientific">Vreelandella populi</name>
    <dbReference type="NCBI Taxonomy" id="2498858"/>
    <lineage>
        <taxon>Bacteria</taxon>
        <taxon>Pseudomonadati</taxon>
        <taxon>Pseudomonadota</taxon>
        <taxon>Gammaproteobacteria</taxon>
        <taxon>Oceanospirillales</taxon>
        <taxon>Halomonadaceae</taxon>
        <taxon>Vreelandella</taxon>
    </lineage>
</organism>
<proteinExistence type="predicted"/>
<dbReference type="EMBL" id="RZHD01000003">
    <property type="protein sequence ID" value="RUR48777.1"/>
    <property type="molecule type" value="Genomic_DNA"/>
</dbReference>
<evidence type="ECO:0000313" key="1">
    <source>
        <dbReference type="EMBL" id="RUR48777.1"/>
    </source>
</evidence>
<keyword evidence="2" id="KW-1185">Reference proteome</keyword>
<gene>
    <name evidence="1" type="ORF">ELY37_02705</name>
</gene>
<dbReference type="RefSeq" id="WP_126981441.1">
    <property type="nucleotide sequence ID" value="NZ_RZHD01000003.1"/>
</dbReference>
<dbReference type="Proteomes" id="UP000286912">
    <property type="component" value="Unassembled WGS sequence"/>
</dbReference>
<reference evidence="1 2" key="1">
    <citation type="submission" date="2018-12" db="EMBL/GenBank/DDBJ databases">
        <title>three novel Halomonas strain isolated from plants.</title>
        <authorList>
            <person name="Sun C."/>
        </authorList>
    </citation>
    <scope>NUCLEOTIDE SEQUENCE [LARGE SCALE GENOMIC DNA]</scope>
    <source>
        <strain evidence="1 2">RC</strain>
    </source>
</reference>